<dbReference type="Proteomes" id="UP000056090">
    <property type="component" value="Chromosome"/>
</dbReference>
<protein>
    <submittedName>
        <fullName evidence="2">Uncharacterized protein</fullName>
    </submittedName>
</protein>
<evidence type="ECO:0000313" key="3">
    <source>
        <dbReference type="Proteomes" id="UP000056090"/>
    </source>
</evidence>
<dbReference type="AlphaFoldDB" id="A0A075P3Y6"/>
<keyword evidence="3" id="KW-1185">Reference proteome</keyword>
<dbReference type="EMBL" id="CP008849">
    <property type="protein sequence ID" value="AIF98012.1"/>
    <property type="molecule type" value="Genomic_DNA"/>
</dbReference>
<feature type="region of interest" description="Disordered" evidence="1">
    <location>
        <begin position="1"/>
        <end position="21"/>
    </location>
</feature>
<feature type="compositionally biased region" description="Polar residues" evidence="1">
    <location>
        <begin position="1"/>
        <end position="15"/>
    </location>
</feature>
<dbReference type="KEGG" id="aal:EP13_04485"/>
<evidence type="ECO:0000313" key="2">
    <source>
        <dbReference type="EMBL" id="AIF98012.1"/>
    </source>
</evidence>
<proteinExistence type="predicted"/>
<dbReference type="eggNOG" id="ENOG5031DVC">
    <property type="taxonomic scope" value="Bacteria"/>
</dbReference>
<reference evidence="2 3" key="1">
    <citation type="submission" date="2014-06" db="EMBL/GenBank/DDBJ databases">
        <title>Genomes of Alteromonas australica, a world apart.</title>
        <authorList>
            <person name="Gonzaga A."/>
            <person name="Lopez-Perez M."/>
            <person name="Rodriguez-Valera F."/>
        </authorList>
    </citation>
    <scope>NUCLEOTIDE SEQUENCE [LARGE SCALE GENOMIC DNA]</scope>
    <source>
        <strain evidence="2 3">H 17</strain>
    </source>
</reference>
<name>A0A075P3Y6_9ALTE</name>
<accession>A0A075P3Y6</accession>
<organism evidence="2 3">
    <name type="scientific">Alteromonas australica</name>
    <dbReference type="NCBI Taxonomy" id="589873"/>
    <lineage>
        <taxon>Bacteria</taxon>
        <taxon>Pseudomonadati</taxon>
        <taxon>Pseudomonadota</taxon>
        <taxon>Gammaproteobacteria</taxon>
        <taxon>Alteromonadales</taxon>
        <taxon>Alteromonadaceae</taxon>
        <taxon>Alteromonas/Salinimonas group</taxon>
        <taxon>Alteromonas</taxon>
    </lineage>
</organism>
<evidence type="ECO:0000256" key="1">
    <source>
        <dbReference type="SAM" id="MobiDB-lite"/>
    </source>
</evidence>
<gene>
    <name evidence="2" type="ORF">EP13_04485</name>
</gene>
<sequence>MVSDSPMSSEQSGFFSHSGELEGTNPQFTEICTALYERELLHIAHNGPSNVSILRRRLAGLPHHIRSVARYLVGHSTPLDVDAHNGSWFFKQPAKCPGLTQTAESCNTWYQKNAQWGLVIPILVKSLEGSHIELDSIDKVQWENQTLHANLHGWFTFEGIGLNNETLCFSEKTLLKPSKAIMASACCGHTWRHKSKGMPRALSLREMRLSTNIEWRTFKLAKNE</sequence>